<feature type="region of interest" description="Disordered" evidence="1">
    <location>
        <begin position="84"/>
        <end position="265"/>
    </location>
</feature>
<feature type="compositionally biased region" description="Acidic residues" evidence="1">
    <location>
        <begin position="133"/>
        <end position="152"/>
    </location>
</feature>
<reference evidence="2 3" key="1">
    <citation type="journal article" date="2018" name="Cell">
        <title>The Chara Genome: Secondary Complexity and Implications for Plant Terrestrialization.</title>
        <authorList>
            <person name="Nishiyama T."/>
            <person name="Sakayama H."/>
            <person name="Vries J.D."/>
            <person name="Buschmann H."/>
            <person name="Saint-Marcoux D."/>
            <person name="Ullrich K.K."/>
            <person name="Haas F.B."/>
            <person name="Vanderstraeten L."/>
            <person name="Becker D."/>
            <person name="Lang D."/>
            <person name="Vosolsobe S."/>
            <person name="Rombauts S."/>
            <person name="Wilhelmsson P.K.I."/>
            <person name="Janitza P."/>
            <person name="Kern R."/>
            <person name="Heyl A."/>
            <person name="Rumpler F."/>
            <person name="Villalobos L.I.A.C."/>
            <person name="Clay J.M."/>
            <person name="Skokan R."/>
            <person name="Toyoda A."/>
            <person name="Suzuki Y."/>
            <person name="Kagoshima H."/>
            <person name="Schijlen E."/>
            <person name="Tajeshwar N."/>
            <person name="Catarino B."/>
            <person name="Hetherington A.J."/>
            <person name="Saltykova A."/>
            <person name="Bonnot C."/>
            <person name="Breuninger H."/>
            <person name="Symeonidi A."/>
            <person name="Radhakrishnan G.V."/>
            <person name="Van Nieuwerburgh F."/>
            <person name="Deforce D."/>
            <person name="Chang C."/>
            <person name="Karol K.G."/>
            <person name="Hedrich R."/>
            <person name="Ulvskov P."/>
            <person name="Glockner G."/>
            <person name="Delwiche C.F."/>
            <person name="Petrasek J."/>
            <person name="Van de Peer Y."/>
            <person name="Friml J."/>
            <person name="Beilby M."/>
            <person name="Dolan L."/>
            <person name="Kohara Y."/>
            <person name="Sugano S."/>
            <person name="Fujiyama A."/>
            <person name="Delaux P.-M."/>
            <person name="Quint M."/>
            <person name="TheiBen G."/>
            <person name="Hagemann M."/>
            <person name="Harholt J."/>
            <person name="Dunand C."/>
            <person name="Zachgo S."/>
            <person name="Langdale J."/>
            <person name="Maumus F."/>
            <person name="Straeten D.V.D."/>
            <person name="Gould S.B."/>
            <person name="Rensing S.A."/>
        </authorList>
    </citation>
    <scope>NUCLEOTIDE SEQUENCE [LARGE SCALE GENOMIC DNA]</scope>
    <source>
        <strain evidence="2 3">S276</strain>
    </source>
</reference>
<feature type="compositionally biased region" description="Basic and acidic residues" evidence="1">
    <location>
        <begin position="206"/>
        <end position="218"/>
    </location>
</feature>
<feature type="compositionally biased region" description="Acidic residues" evidence="1">
    <location>
        <begin position="103"/>
        <end position="122"/>
    </location>
</feature>
<evidence type="ECO:0000313" key="2">
    <source>
        <dbReference type="EMBL" id="GBG84643.1"/>
    </source>
</evidence>
<name>A0A388LQZ6_CHABU</name>
<organism evidence="2 3">
    <name type="scientific">Chara braunii</name>
    <name type="common">Braun's stonewort</name>
    <dbReference type="NCBI Taxonomy" id="69332"/>
    <lineage>
        <taxon>Eukaryota</taxon>
        <taxon>Viridiplantae</taxon>
        <taxon>Streptophyta</taxon>
        <taxon>Charophyceae</taxon>
        <taxon>Charales</taxon>
        <taxon>Characeae</taxon>
        <taxon>Chara</taxon>
    </lineage>
</organism>
<comment type="caution">
    <text evidence="2">The sequence shown here is derived from an EMBL/GenBank/DDBJ whole genome shotgun (WGS) entry which is preliminary data.</text>
</comment>
<proteinExistence type="predicted"/>
<accession>A0A388LQZ6</accession>
<feature type="compositionally biased region" description="Basic and acidic residues" evidence="1">
    <location>
        <begin position="179"/>
        <end position="194"/>
    </location>
</feature>
<feature type="compositionally biased region" description="Low complexity" evidence="1">
    <location>
        <begin position="224"/>
        <end position="239"/>
    </location>
</feature>
<dbReference type="Gramene" id="GBG84643">
    <property type="protein sequence ID" value="GBG84643"/>
    <property type="gene ID" value="CBR_g39019"/>
</dbReference>
<evidence type="ECO:0000313" key="3">
    <source>
        <dbReference type="Proteomes" id="UP000265515"/>
    </source>
</evidence>
<keyword evidence="3" id="KW-1185">Reference proteome</keyword>
<evidence type="ECO:0000256" key="1">
    <source>
        <dbReference type="SAM" id="MobiDB-lite"/>
    </source>
</evidence>
<gene>
    <name evidence="2" type="ORF">CBR_g39019</name>
</gene>
<dbReference type="EMBL" id="BFEA01000485">
    <property type="protein sequence ID" value="GBG84643.1"/>
    <property type="molecule type" value="Genomic_DNA"/>
</dbReference>
<dbReference type="Proteomes" id="UP000265515">
    <property type="component" value="Unassembled WGS sequence"/>
</dbReference>
<dbReference type="AlphaFoldDB" id="A0A388LQZ6"/>
<protein>
    <submittedName>
        <fullName evidence="2">Uncharacterized protein</fullName>
    </submittedName>
</protein>
<sequence>MQELTIPVAQLADDLPLDIISQDDEHLVPHVLSRTLGPYLPSQWPACVEGVAECILPSQQQYLDPRRIRDPAFFKHPTAKQFAAIREEEEEEESIRSDKAEDVLEEGGDSDEELGEEDETPEEGSYSEHSEGEQSEEEEEEEEEDEEGEEEHEEKPAGSEWEAVPEEAQRTGTEAEDLEAARKREEITTRKELELASAASLQIHDNPNRDPEPPRPEDGDLAATTPTPSTWRRGRSPSSPTRPPVRRRTDTSDPPSSPITLSPSP</sequence>
<feature type="compositionally biased region" description="Low complexity" evidence="1">
    <location>
        <begin position="252"/>
        <end position="265"/>
    </location>
</feature>